<dbReference type="Gene3D" id="2.40.160.60">
    <property type="entry name" value="Outer membrane protein transport protein (OMPP1/FadL/TodX)"/>
    <property type="match status" value="1"/>
</dbReference>
<feature type="signal peptide" evidence="1">
    <location>
        <begin position="1"/>
        <end position="28"/>
    </location>
</feature>
<dbReference type="EMBL" id="WKKH01000001">
    <property type="protein sequence ID" value="MRX74470.1"/>
    <property type="molecule type" value="Genomic_DNA"/>
</dbReference>
<comment type="caution">
    <text evidence="3">The sequence shown here is derived from an EMBL/GenBank/DDBJ whole genome shotgun (WGS) entry which is preliminary data.</text>
</comment>
<keyword evidence="4" id="KW-1185">Reference proteome</keyword>
<evidence type="ECO:0000259" key="2">
    <source>
        <dbReference type="Pfam" id="PF19572"/>
    </source>
</evidence>
<name>A0A7K0FT82_9SPHI</name>
<dbReference type="OrthoDB" id="9758448at2"/>
<dbReference type="InterPro" id="IPR045741">
    <property type="entry name" value="PorV"/>
</dbReference>
<evidence type="ECO:0000256" key="1">
    <source>
        <dbReference type="SAM" id="SignalP"/>
    </source>
</evidence>
<sequence>MKIIYAYFYSRIVCIIIACTLFSATADAQNVQPGVKANGSGNSNIITAVPFLLITPDARAGAMGDAGVAVQPDANAMSINPSKLAFLEPDLGVAVSYSPWLRSLVPNVHLGYISGYYKPNRNSAVGMSLRYLSYGAIEINDVNFQQLGTSNPNEMAVDFTYAKRYGDHFSLGTAVRYIYSNLLSGQFVAGQQTKPGQALAADVSAYYKTPTVLFGRDAIVSGGIDISNIGTKMSYAAESASYFLPANLKIGAAATFLMDDDNQLTFALDINKLLVPTQPVYDRNNVIIAGKDPNRSVPASIFSSFNDAPGGASEELKELSYATGIEYAYRRKFALRAGYFYENPEKGNRRYATAGVGLTYESFQLNFAYVIAAVQKNPLANTLRFSLHYNFGQ</sequence>
<feature type="chain" id="PRO_5029803660" evidence="1">
    <location>
        <begin position="29"/>
        <end position="393"/>
    </location>
</feature>
<organism evidence="3 4">
    <name type="scientific">Pedobacter petrophilus</name>
    <dbReference type="NCBI Taxonomy" id="1908241"/>
    <lineage>
        <taxon>Bacteria</taxon>
        <taxon>Pseudomonadati</taxon>
        <taxon>Bacteroidota</taxon>
        <taxon>Sphingobacteriia</taxon>
        <taxon>Sphingobacteriales</taxon>
        <taxon>Sphingobacteriaceae</taxon>
        <taxon>Pedobacter</taxon>
    </lineage>
</organism>
<feature type="domain" description="Type IX secretion system protein PorV" evidence="2">
    <location>
        <begin position="42"/>
        <end position="279"/>
    </location>
</feature>
<evidence type="ECO:0000313" key="4">
    <source>
        <dbReference type="Proteomes" id="UP000487757"/>
    </source>
</evidence>
<gene>
    <name evidence="3" type="primary">porV</name>
    <name evidence="3" type="ORF">GJU39_00090</name>
</gene>
<dbReference type="AlphaFoldDB" id="A0A7K0FT82"/>
<dbReference type="Pfam" id="PF19572">
    <property type="entry name" value="PorV"/>
    <property type="match status" value="1"/>
</dbReference>
<dbReference type="RefSeq" id="WP_154278627.1">
    <property type="nucleotide sequence ID" value="NZ_JBHUJQ010000001.1"/>
</dbReference>
<dbReference type="SUPFAM" id="SSF56935">
    <property type="entry name" value="Porins"/>
    <property type="match status" value="1"/>
</dbReference>
<dbReference type="Proteomes" id="UP000487757">
    <property type="component" value="Unassembled WGS sequence"/>
</dbReference>
<proteinExistence type="predicted"/>
<dbReference type="NCBIfam" id="NF033709">
    <property type="entry name" value="PorV_fam"/>
    <property type="match status" value="1"/>
</dbReference>
<accession>A0A7K0FT82</accession>
<dbReference type="InterPro" id="IPR047799">
    <property type="entry name" value="T9SS_OM_PorV"/>
</dbReference>
<keyword evidence="1" id="KW-0732">Signal</keyword>
<evidence type="ECO:0000313" key="3">
    <source>
        <dbReference type="EMBL" id="MRX74470.1"/>
    </source>
</evidence>
<reference evidence="3 4" key="1">
    <citation type="submission" date="2019-11" db="EMBL/GenBank/DDBJ databases">
        <title>Pedobacter petrophilus genome.</title>
        <authorList>
            <person name="Feldbauer M.J."/>
            <person name="Newman J.D."/>
        </authorList>
    </citation>
    <scope>NUCLEOTIDE SEQUENCE [LARGE SCALE GENOMIC DNA]</scope>
    <source>
        <strain evidence="3 4">LMG 29686</strain>
    </source>
</reference>
<protein>
    <submittedName>
        <fullName evidence="3">Type IX secretion system outer membrane channel protein PorV</fullName>
    </submittedName>
</protein>
<dbReference type="NCBIfam" id="NF033710">
    <property type="entry name" value="T9SS_OM_PorV"/>
    <property type="match status" value="1"/>
</dbReference>